<evidence type="ECO:0000256" key="2">
    <source>
        <dbReference type="ARBA" id="ARBA00022737"/>
    </source>
</evidence>
<organism evidence="6 7">
    <name type="scientific">Paralvinella palmiformis</name>
    <dbReference type="NCBI Taxonomy" id="53620"/>
    <lineage>
        <taxon>Eukaryota</taxon>
        <taxon>Metazoa</taxon>
        <taxon>Spiralia</taxon>
        <taxon>Lophotrochozoa</taxon>
        <taxon>Annelida</taxon>
        <taxon>Polychaeta</taxon>
        <taxon>Sedentaria</taxon>
        <taxon>Canalipalpata</taxon>
        <taxon>Terebellida</taxon>
        <taxon>Terebelliformia</taxon>
        <taxon>Alvinellidae</taxon>
        <taxon>Paralvinella</taxon>
    </lineage>
</organism>
<keyword evidence="7" id="KW-1185">Reference proteome</keyword>
<evidence type="ECO:0000256" key="4">
    <source>
        <dbReference type="ARBA" id="ARBA00039854"/>
    </source>
</evidence>
<dbReference type="InterPro" id="IPR003409">
    <property type="entry name" value="MORN"/>
</dbReference>
<dbReference type="SMART" id="SM00698">
    <property type="entry name" value="MORN"/>
    <property type="match status" value="6"/>
</dbReference>
<dbReference type="PANTHER" id="PTHR46511">
    <property type="entry name" value="MORN REPEAT-CONTAINING PROTEIN 3"/>
    <property type="match status" value="1"/>
</dbReference>
<evidence type="ECO:0000256" key="1">
    <source>
        <dbReference type="ARBA" id="ARBA00004218"/>
    </source>
</evidence>
<dbReference type="GO" id="GO:0001669">
    <property type="term" value="C:acrosomal vesicle"/>
    <property type="evidence" value="ECO:0007669"/>
    <property type="project" value="UniProtKB-SubCell"/>
</dbReference>
<protein>
    <recommendedName>
        <fullName evidence="4">MORN repeat-containing protein 3</fullName>
    </recommendedName>
</protein>
<evidence type="ECO:0000256" key="3">
    <source>
        <dbReference type="ARBA" id="ARBA00023329"/>
    </source>
</evidence>
<comment type="caution">
    <text evidence="6">The sequence shown here is derived from an EMBL/GenBank/DDBJ whole genome shotgun (WGS) entry which is preliminary data.</text>
</comment>
<name>A0AAD9J8V0_9ANNE</name>
<dbReference type="Gene3D" id="2.20.110.10">
    <property type="entry name" value="Histone H3 K4-specific methyltransferase SET7/9 N-terminal domain"/>
    <property type="match status" value="3"/>
</dbReference>
<dbReference type="InterPro" id="IPR052472">
    <property type="entry name" value="MORN3"/>
</dbReference>
<dbReference type="Pfam" id="PF02493">
    <property type="entry name" value="MORN"/>
    <property type="match status" value="6"/>
</dbReference>
<dbReference type="SUPFAM" id="SSF82185">
    <property type="entry name" value="Histone H3 K4-specific methyltransferase SET7/9 N-terminal domain"/>
    <property type="match status" value="1"/>
</dbReference>
<proteinExistence type="predicted"/>
<dbReference type="Proteomes" id="UP001208570">
    <property type="component" value="Unassembled WGS sequence"/>
</dbReference>
<evidence type="ECO:0000313" key="6">
    <source>
        <dbReference type="EMBL" id="KAK2148608.1"/>
    </source>
</evidence>
<comment type="function">
    <text evidence="5">Assembles a suppression complex (suppresome) by tethering SIRT1 and MDM2 to regulate composite modifications of p53/TP53. Confers both deacetylation-mediated functional inactivation, by SIRT1, and ubiquitination-dependent degradation, by MDM2, of p53/TP53, promoting a proliferative and cell survival behaviors. May play a role in the regulation of spermatogenesis.</text>
</comment>
<sequence length="237" mass="27359">MPHLKEPKTVEQLWKEWDYKAQKKGVRHTVYSVNGDEYTGEWLNNKKHGKGTYKWKKSGALYDGDWRNGKRNGFGTYSIPTKDEGYQKVYSGGWKNDMKHGYGTLFYSDDEYYEGEFYADKRSGWGRMYNADGSTYEGEWFDDKQSGQGMLRLSSENRYEGSWKNGMKNGPGKFFYLDKGQIYEGIWVDDVPKCGEMKDFDRDTAPDATAYPLPKVELANPHEVLAEAEDQLGLDAE</sequence>
<accession>A0AAD9J8V0</accession>
<evidence type="ECO:0000313" key="7">
    <source>
        <dbReference type="Proteomes" id="UP001208570"/>
    </source>
</evidence>
<dbReference type="EMBL" id="JAODUP010000489">
    <property type="protein sequence ID" value="KAK2148608.1"/>
    <property type="molecule type" value="Genomic_DNA"/>
</dbReference>
<keyword evidence="3" id="KW-0968">Cytoplasmic vesicle</keyword>
<evidence type="ECO:0000256" key="5">
    <source>
        <dbReference type="ARBA" id="ARBA00045851"/>
    </source>
</evidence>
<comment type="subcellular location">
    <subcellularLocation>
        <location evidence="1">Cytoplasmic vesicle</location>
        <location evidence="1">Secretory vesicle</location>
        <location evidence="1">Acrosome</location>
    </subcellularLocation>
</comment>
<dbReference type="AlphaFoldDB" id="A0AAD9J8V0"/>
<reference evidence="6" key="1">
    <citation type="journal article" date="2023" name="Mol. Biol. Evol.">
        <title>Third-Generation Sequencing Reveals the Adaptive Role of the Epigenome in Three Deep-Sea Polychaetes.</title>
        <authorList>
            <person name="Perez M."/>
            <person name="Aroh O."/>
            <person name="Sun Y."/>
            <person name="Lan Y."/>
            <person name="Juniper S.K."/>
            <person name="Young C.R."/>
            <person name="Angers B."/>
            <person name="Qian P.Y."/>
        </authorList>
    </citation>
    <scope>NUCLEOTIDE SEQUENCE</scope>
    <source>
        <strain evidence="6">P08H-3</strain>
    </source>
</reference>
<gene>
    <name evidence="6" type="ORF">LSH36_489g01063</name>
</gene>
<dbReference type="PANTHER" id="PTHR46511:SF1">
    <property type="entry name" value="MORN REPEAT-CONTAINING PROTEIN 3"/>
    <property type="match status" value="1"/>
</dbReference>
<keyword evidence="2" id="KW-0677">Repeat</keyword>